<dbReference type="InterPro" id="IPR005225">
    <property type="entry name" value="Small_GTP-bd"/>
</dbReference>
<evidence type="ECO:0000256" key="6">
    <source>
        <dbReference type="ARBA" id="ARBA00022927"/>
    </source>
</evidence>
<feature type="binding site" evidence="11">
    <location>
        <begin position="125"/>
        <end position="128"/>
    </location>
    <ligand>
        <name>GTP</name>
        <dbReference type="ChEBI" id="CHEBI:37565"/>
    </ligand>
</feature>
<dbReference type="InterPro" id="IPR027417">
    <property type="entry name" value="P-loop_NTPase"/>
</dbReference>
<dbReference type="SMART" id="SM00177">
    <property type="entry name" value="ARF"/>
    <property type="match status" value="1"/>
</dbReference>
<keyword evidence="9" id="KW-0449">Lipoprotein</keyword>
<keyword evidence="12" id="KW-0479">Metal-binding</keyword>
<dbReference type="PRINTS" id="PR00328">
    <property type="entry name" value="SAR1GTPBP"/>
</dbReference>
<dbReference type="Proteomes" id="UP001152798">
    <property type="component" value="Chromosome 6"/>
</dbReference>
<dbReference type="Gene3D" id="3.40.50.300">
    <property type="entry name" value="P-loop containing nucleotide triphosphate hydrolases"/>
    <property type="match status" value="1"/>
</dbReference>
<dbReference type="CDD" id="cd04155">
    <property type="entry name" value="Arl3"/>
    <property type="match status" value="1"/>
</dbReference>
<reference evidence="14" key="1">
    <citation type="submission" date="2022-01" db="EMBL/GenBank/DDBJ databases">
        <authorList>
            <person name="King R."/>
        </authorList>
    </citation>
    <scope>NUCLEOTIDE SEQUENCE</scope>
</reference>
<keyword evidence="8 11" id="KW-0342">GTP-binding</keyword>
<dbReference type="PROSITE" id="PS51417">
    <property type="entry name" value="ARF"/>
    <property type="match status" value="1"/>
</dbReference>
<feature type="binding site" evidence="11">
    <location>
        <begin position="23"/>
        <end position="30"/>
    </location>
    <ligand>
        <name>GTP</name>
        <dbReference type="ChEBI" id="CHEBI:37565"/>
    </ligand>
</feature>
<keyword evidence="3" id="KW-0813">Transport</keyword>
<dbReference type="NCBIfam" id="TIGR00231">
    <property type="entry name" value="small_GTP"/>
    <property type="match status" value="1"/>
</dbReference>
<feature type="binding site" evidence="11">
    <location>
        <position position="69"/>
    </location>
    <ligand>
        <name>GTP</name>
        <dbReference type="ChEBI" id="CHEBI:37565"/>
    </ligand>
</feature>
<keyword evidence="6" id="KW-0653">Protein transport</keyword>
<comment type="subcellular location">
    <subcellularLocation>
        <location evidence="1">Golgi apparatus</location>
    </subcellularLocation>
</comment>
<accession>A0A9P0MVC1</accession>
<feature type="non-terminal residue" evidence="14">
    <location>
        <position position="1"/>
    </location>
</feature>
<evidence type="ECO:0000256" key="10">
    <source>
        <dbReference type="ARBA" id="ARBA00040616"/>
    </source>
</evidence>
<dbReference type="AlphaFoldDB" id="A0A9P0MVC1"/>
<dbReference type="GO" id="GO:0046872">
    <property type="term" value="F:metal ion binding"/>
    <property type="evidence" value="ECO:0007669"/>
    <property type="project" value="UniProtKB-KW"/>
</dbReference>
<keyword evidence="15" id="KW-1185">Reference proteome</keyword>
<dbReference type="SMART" id="SM00175">
    <property type="entry name" value="RAB"/>
    <property type="match status" value="1"/>
</dbReference>
<comment type="similarity">
    <text evidence="2 13">Belongs to the small GTPase superfamily. Arf family.</text>
</comment>
<evidence type="ECO:0000256" key="4">
    <source>
        <dbReference type="ARBA" id="ARBA00022707"/>
    </source>
</evidence>
<dbReference type="FunFam" id="3.40.50.300:FF:000281">
    <property type="entry name" value="ADP-ribosylation factor-like protein 3"/>
    <property type="match status" value="1"/>
</dbReference>
<sequence length="180" mass="20138">GLLAILRRLKSSPEKELRILLLGLDNAGKTTLMKKLSGEDVTHVTPTQGFNIKTVSAEGFKLNVWDIGGQKKIRPYWRNYFENTDVLIYVVDSSDRKRMDETSFELSELLVEDQLHGVPVLVYANKQDLATAATAAEVAQSLALQTIKDRQWQIQSCSATSGDGIKEGIEWIAQQTMKKN</sequence>
<keyword evidence="4" id="KW-0519">Myristate</keyword>
<feature type="binding site" evidence="12">
    <location>
        <position position="30"/>
    </location>
    <ligand>
        <name>Mg(2+)</name>
        <dbReference type="ChEBI" id="CHEBI:18420"/>
    </ligand>
</feature>
<keyword evidence="12" id="KW-0460">Magnesium</keyword>
<feature type="binding site" evidence="12">
    <location>
        <position position="47"/>
    </location>
    <ligand>
        <name>Mg(2+)</name>
        <dbReference type="ChEBI" id="CHEBI:18420"/>
    </ligand>
</feature>
<evidence type="ECO:0000256" key="8">
    <source>
        <dbReference type="ARBA" id="ARBA00023134"/>
    </source>
</evidence>
<dbReference type="GO" id="GO:0005794">
    <property type="term" value="C:Golgi apparatus"/>
    <property type="evidence" value="ECO:0007669"/>
    <property type="project" value="UniProtKB-SubCell"/>
</dbReference>
<proteinExistence type="inferred from homology"/>
<evidence type="ECO:0000256" key="7">
    <source>
        <dbReference type="ARBA" id="ARBA00023034"/>
    </source>
</evidence>
<dbReference type="SMART" id="SM00178">
    <property type="entry name" value="SAR"/>
    <property type="match status" value="1"/>
</dbReference>
<evidence type="ECO:0000256" key="2">
    <source>
        <dbReference type="ARBA" id="ARBA00010290"/>
    </source>
</evidence>
<dbReference type="GO" id="GO:0051649">
    <property type="term" value="P:establishment of localization in cell"/>
    <property type="evidence" value="ECO:0007669"/>
    <property type="project" value="UniProtKB-ARBA"/>
</dbReference>
<protein>
    <recommendedName>
        <fullName evidence="10">ADP-ribosylation factor-like protein 3</fullName>
    </recommendedName>
</protein>
<name>A0A9P0MVC1_NEZVI</name>
<evidence type="ECO:0000256" key="1">
    <source>
        <dbReference type="ARBA" id="ARBA00004555"/>
    </source>
</evidence>
<evidence type="ECO:0000313" key="14">
    <source>
        <dbReference type="EMBL" id="CAH1404876.1"/>
    </source>
</evidence>
<dbReference type="OrthoDB" id="2011769at2759"/>
<evidence type="ECO:0000256" key="9">
    <source>
        <dbReference type="ARBA" id="ARBA00023288"/>
    </source>
</evidence>
<dbReference type="GO" id="GO:0005525">
    <property type="term" value="F:GTP binding"/>
    <property type="evidence" value="ECO:0007669"/>
    <property type="project" value="UniProtKB-KW"/>
</dbReference>
<dbReference type="GO" id="GO:0003924">
    <property type="term" value="F:GTPase activity"/>
    <property type="evidence" value="ECO:0007669"/>
    <property type="project" value="InterPro"/>
</dbReference>
<organism evidence="14 15">
    <name type="scientific">Nezara viridula</name>
    <name type="common">Southern green stink bug</name>
    <name type="synonym">Cimex viridulus</name>
    <dbReference type="NCBI Taxonomy" id="85310"/>
    <lineage>
        <taxon>Eukaryota</taxon>
        <taxon>Metazoa</taxon>
        <taxon>Ecdysozoa</taxon>
        <taxon>Arthropoda</taxon>
        <taxon>Hexapoda</taxon>
        <taxon>Insecta</taxon>
        <taxon>Pterygota</taxon>
        <taxon>Neoptera</taxon>
        <taxon>Paraneoptera</taxon>
        <taxon>Hemiptera</taxon>
        <taxon>Heteroptera</taxon>
        <taxon>Panheteroptera</taxon>
        <taxon>Pentatomomorpha</taxon>
        <taxon>Pentatomoidea</taxon>
        <taxon>Pentatomidae</taxon>
        <taxon>Pentatominae</taxon>
        <taxon>Nezara</taxon>
    </lineage>
</organism>
<evidence type="ECO:0000313" key="15">
    <source>
        <dbReference type="Proteomes" id="UP001152798"/>
    </source>
</evidence>
<dbReference type="GO" id="GO:0016192">
    <property type="term" value="P:vesicle-mediated transport"/>
    <property type="evidence" value="ECO:0007669"/>
    <property type="project" value="UniProtKB-ARBA"/>
</dbReference>
<dbReference type="GO" id="GO:0015031">
    <property type="term" value="P:protein transport"/>
    <property type="evidence" value="ECO:0007669"/>
    <property type="project" value="UniProtKB-KW"/>
</dbReference>
<dbReference type="PANTHER" id="PTHR45697">
    <property type="entry name" value="ADP-RIBOSYLATION FACTOR-LIKE PROTEIN 2-RELATED"/>
    <property type="match status" value="1"/>
</dbReference>
<dbReference type="Pfam" id="PF00025">
    <property type="entry name" value="Arf"/>
    <property type="match status" value="1"/>
</dbReference>
<evidence type="ECO:0000256" key="12">
    <source>
        <dbReference type="PIRSR" id="PIRSR606689-2"/>
    </source>
</evidence>
<evidence type="ECO:0000256" key="3">
    <source>
        <dbReference type="ARBA" id="ARBA00022448"/>
    </source>
</evidence>
<dbReference type="SUPFAM" id="SSF52540">
    <property type="entry name" value="P-loop containing nucleoside triphosphate hydrolases"/>
    <property type="match status" value="1"/>
</dbReference>
<dbReference type="InterPro" id="IPR006689">
    <property type="entry name" value="Small_GTPase_ARF/SAR"/>
</dbReference>
<evidence type="ECO:0000256" key="5">
    <source>
        <dbReference type="ARBA" id="ARBA00022741"/>
    </source>
</evidence>
<keyword evidence="7" id="KW-0333">Golgi apparatus</keyword>
<evidence type="ECO:0000256" key="11">
    <source>
        <dbReference type="PIRSR" id="PIRSR606689-1"/>
    </source>
</evidence>
<dbReference type="EMBL" id="OV725082">
    <property type="protein sequence ID" value="CAH1404876.1"/>
    <property type="molecule type" value="Genomic_DNA"/>
</dbReference>
<gene>
    <name evidence="14" type="ORF">NEZAVI_LOCUS13201</name>
</gene>
<dbReference type="InterPro" id="IPR044612">
    <property type="entry name" value="ARL2/3"/>
</dbReference>
<dbReference type="PROSITE" id="PS51419">
    <property type="entry name" value="RAB"/>
    <property type="match status" value="1"/>
</dbReference>
<evidence type="ECO:0000256" key="13">
    <source>
        <dbReference type="RuleBase" id="RU003925"/>
    </source>
</evidence>
<keyword evidence="5 11" id="KW-0547">Nucleotide-binding</keyword>